<dbReference type="InterPro" id="IPR036549">
    <property type="entry name" value="CX6/COA6-like_sf"/>
</dbReference>
<comment type="caution">
    <text evidence="4">The sequence shown here is derived from an EMBL/GenBank/DDBJ whole genome shotgun (WGS) entry which is preliminary data.</text>
</comment>
<proteinExistence type="predicted"/>
<dbReference type="SUPFAM" id="SSF47694">
    <property type="entry name" value="Cytochrome c oxidase subunit h"/>
    <property type="match status" value="1"/>
</dbReference>
<evidence type="ECO:0000256" key="2">
    <source>
        <dbReference type="ARBA" id="ARBA00023128"/>
    </source>
</evidence>
<dbReference type="STRING" id="418985.A0A1V9XAG8"/>
<dbReference type="GO" id="GO:0005739">
    <property type="term" value="C:mitochondrion"/>
    <property type="evidence" value="ECO:0007669"/>
    <property type="project" value="UniProtKB-SubCell"/>
</dbReference>
<dbReference type="InParanoid" id="A0A1V9XAG8"/>
<dbReference type="Pfam" id="PF02297">
    <property type="entry name" value="COX6B"/>
    <property type="match status" value="1"/>
</dbReference>
<reference evidence="4 5" key="1">
    <citation type="journal article" date="2017" name="Gigascience">
        <title>Draft genome of the honey bee ectoparasitic mite, Tropilaelaps mercedesae, is shaped by the parasitic life history.</title>
        <authorList>
            <person name="Dong X."/>
            <person name="Armstrong S.D."/>
            <person name="Xia D."/>
            <person name="Makepeace B.L."/>
            <person name="Darby A.C."/>
            <person name="Kadowaki T."/>
        </authorList>
    </citation>
    <scope>NUCLEOTIDE SEQUENCE [LARGE SCALE GENOMIC DNA]</scope>
    <source>
        <strain evidence="4">Wuxi-XJTLU</strain>
    </source>
</reference>
<keyword evidence="2" id="KW-0496">Mitochondrion</keyword>
<evidence type="ECO:0000256" key="1">
    <source>
        <dbReference type="ARBA" id="ARBA00004173"/>
    </source>
</evidence>
<dbReference type="OrthoDB" id="16284at2759"/>
<dbReference type="PANTHER" id="PTHR46690:SF1">
    <property type="entry name" value="CYTOCHROME C OXIDASE ASSEMBLY FACTOR 6 HOMOLOG"/>
    <property type="match status" value="1"/>
</dbReference>
<name>A0A1V9XAG8_9ACAR</name>
<accession>A0A1V9XAG8</accession>
<evidence type="ECO:0000313" key="5">
    <source>
        <dbReference type="Proteomes" id="UP000192247"/>
    </source>
</evidence>
<protein>
    <submittedName>
        <fullName evidence="4">Cytochrome C oxidase</fullName>
    </submittedName>
</protein>
<dbReference type="InterPro" id="IPR048280">
    <property type="entry name" value="COX6B-like"/>
</dbReference>
<dbReference type="GO" id="GO:0008535">
    <property type="term" value="P:respiratory chain complex IV assembly"/>
    <property type="evidence" value="ECO:0007669"/>
    <property type="project" value="InterPro"/>
</dbReference>
<keyword evidence="3" id="KW-1015">Disulfide bond</keyword>
<evidence type="ECO:0000256" key="3">
    <source>
        <dbReference type="ARBA" id="ARBA00023157"/>
    </source>
</evidence>
<gene>
    <name evidence="4" type="ORF">BIW11_11574</name>
</gene>
<keyword evidence="5" id="KW-1185">Reference proteome</keyword>
<dbReference type="FunCoup" id="A0A1V9XAG8">
    <property type="interactions" value="287"/>
</dbReference>
<dbReference type="Proteomes" id="UP000192247">
    <property type="component" value="Unassembled WGS sequence"/>
</dbReference>
<dbReference type="AlphaFoldDB" id="A0A1V9XAG8"/>
<organism evidence="4 5">
    <name type="scientific">Tropilaelaps mercedesae</name>
    <dbReference type="NCBI Taxonomy" id="418985"/>
    <lineage>
        <taxon>Eukaryota</taxon>
        <taxon>Metazoa</taxon>
        <taxon>Ecdysozoa</taxon>
        <taxon>Arthropoda</taxon>
        <taxon>Chelicerata</taxon>
        <taxon>Arachnida</taxon>
        <taxon>Acari</taxon>
        <taxon>Parasitiformes</taxon>
        <taxon>Mesostigmata</taxon>
        <taxon>Gamasina</taxon>
        <taxon>Dermanyssoidea</taxon>
        <taxon>Laelapidae</taxon>
        <taxon>Tropilaelaps</taxon>
    </lineage>
</organism>
<dbReference type="PANTHER" id="PTHR46690">
    <property type="entry name" value="CYTOCHROME C OXIDASE ASSEMBLY FACTOR 6 HOMOLOG"/>
    <property type="match status" value="1"/>
</dbReference>
<dbReference type="GO" id="GO:0042775">
    <property type="term" value="P:mitochondrial ATP synthesis coupled electron transport"/>
    <property type="evidence" value="ECO:0007669"/>
    <property type="project" value="TreeGrafter"/>
</dbReference>
<comment type="subcellular location">
    <subcellularLocation>
        <location evidence="1">Mitochondrion</location>
    </subcellularLocation>
</comment>
<dbReference type="EMBL" id="MNPL01017256">
    <property type="protein sequence ID" value="OQR70529.1"/>
    <property type="molecule type" value="Genomic_DNA"/>
</dbReference>
<dbReference type="InterPro" id="IPR042289">
    <property type="entry name" value="COA6"/>
</dbReference>
<evidence type="ECO:0000313" key="4">
    <source>
        <dbReference type="EMBL" id="OQR70529.1"/>
    </source>
</evidence>
<dbReference type="Gene3D" id="1.10.10.140">
    <property type="entry name" value="Cytochrome c oxidase, subunit VIb"/>
    <property type="match status" value="1"/>
</dbReference>
<dbReference type="PROSITE" id="PS51808">
    <property type="entry name" value="CHCH"/>
    <property type="match status" value="1"/>
</dbReference>
<sequence>MSFPNKEVRQACWNARDSYWSCLDKNKDEEQPCKTIRDSFEKMCPSTWVKHFDRKRDYNKFKDRIMNEGFDPLDAKKT</sequence>